<evidence type="ECO:0000256" key="1">
    <source>
        <dbReference type="ARBA" id="ARBA00004651"/>
    </source>
</evidence>
<dbReference type="InterPro" id="IPR036640">
    <property type="entry name" value="ABC1_TM_sf"/>
</dbReference>
<dbReference type="Proteomes" id="UP000245362">
    <property type="component" value="Unassembled WGS sequence"/>
</dbReference>
<feature type="transmembrane region" description="Helical" evidence="5">
    <location>
        <begin position="57"/>
        <end position="76"/>
    </location>
</feature>
<proteinExistence type="predicted"/>
<sequence>MPVTTEFTIRSILIHHKSKVIITWLMVALENALTVVLPLFIGFTIDGLLRNNASDLYFLAALLVLIIVVSVARNFYDTRIYGAIRVEVGEAVDKKMSHHLLSVRNARLNMSRELVDFLENDIPPLMTAVIQLIASVIILTFFHLNFGVSALIASTIMLMVYALFHDCFIRLNHSLNNQTERQVTVLSCKPFRGVRVHLERIKRREIMISDAEAVLYGLIFLVLFGFVITNLWLSARLNSPTAGQIFSVVTYSLEFLEAAVMLPITLQTLSRLSEISQRLNSQSPTEASQESHQ</sequence>
<dbReference type="OrthoDB" id="8443255at2"/>
<keyword evidence="2 5" id="KW-0812">Transmembrane</keyword>
<organism evidence="7 8">
    <name type="scientific">Vibrio albus</name>
    <dbReference type="NCBI Taxonomy" id="2200953"/>
    <lineage>
        <taxon>Bacteria</taxon>
        <taxon>Pseudomonadati</taxon>
        <taxon>Pseudomonadota</taxon>
        <taxon>Gammaproteobacteria</taxon>
        <taxon>Vibrionales</taxon>
        <taxon>Vibrionaceae</taxon>
        <taxon>Vibrio</taxon>
    </lineage>
</organism>
<evidence type="ECO:0000256" key="2">
    <source>
        <dbReference type="ARBA" id="ARBA00022692"/>
    </source>
</evidence>
<feature type="transmembrane region" description="Helical" evidence="5">
    <location>
        <begin position="148"/>
        <end position="164"/>
    </location>
</feature>
<evidence type="ECO:0000256" key="4">
    <source>
        <dbReference type="ARBA" id="ARBA00023136"/>
    </source>
</evidence>
<keyword evidence="4 5" id="KW-0472">Membrane</keyword>
<feature type="transmembrane region" description="Helical" evidence="5">
    <location>
        <begin position="21"/>
        <end position="45"/>
    </location>
</feature>
<evidence type="ECO:0000256" key="5">
    <source>
        <dbReference type="SAM" id="Phobius"/>
    </source>
</evidence>
<dbReference type="SUPFAM" id="SSF90123">
    <property type="entry name" value="ABC transporter transmembrane region"/>
    <property type="match status" value="1"/>
</dbReference>
<comment type="subcellular location">
    <subcellularLocation>
        <location evidence="1">Cell membrane</location>
        <topology evidence="1">Multi-pass membrane protein</topology>
    </subcellularLocation>
</comment>
<reference evidence="7 8" key="1">
    <citation type="submission" date="2018-05" db="EMBL/GenBank/DDBJ databases">
        <title>Vibrio limimaris sp. nov., isolated from marine sediment.</title>
        <authorList>
            <person name="Li C.-M."/>
        </authorList>
    </citation>
    <scope>NUCLEOTIDE SEQUENCE [LARGE SCALE GENOMIC DNA]</scope>
    <source>
        <strain evidence="7 8">E4404</strain>
    </source>
</reference>
<evidence type="ECO:0000313" key="7">
    <source>
        <dbReference type="EMBL" id="PWI31931.1"/>
    </source>
</evidence>
<dbReference type="GO" id="GO:0005886">
    <property type="term" value="C:plasma membrane"/>
    <property type="evidence" value="ECO:0007669"/>
    <property type="project" value="UniProtKB-SubCell"/>
</dbReference>
<evidence type="ECO:0000313" key="8">
    <source>
        <dbReference type="Proteomes" id="UP000245362"/>
    </source>
</evidence>
<evidence type="ECO:0000259" key="6">
    <source>
        <dbReference type="Pfam" id="PF13748"/>
    </source>
</evidence>
<dbReference type="GO" id="GO:0140359">
    <property type="term" value="F:ABC-type transporter activity"/>
    <property type="evidence" value="ECO:0007669"/>
    <property type="project" value="InterPro"/>
</dbReference>
<keyword evidence="8" id="KW-1185">Reference proteome</keyword>
<dbReference type="Pfam" id="PF13748">
    <property type="entry name" value="ABC_membrane_3"/>
    <property type="match status" value="1"/>
</dbReference>
<dbReference type="RefSeq" id="WP_109321090.1">
    <property type="nucleotide sequence ID" value="NZ_QFWT01000013.1"/>
</dbReference>
<feature type="transmembrane region" description="Helical" evidence="5">
    <location>
        <begin position="213"/>
        <end position="233"/>
    </location>
</feature>
<dbReference type="AlphaFoldDB" id="A0A2U3B552"/>
<comment type="caution">
    <text evidence="7">The sequence shown here is derived from an EMBL/GenBank/DDBJ whole genome shotgun (WGS) entry which is preliminary data.</text>
</comment>
<feature type="domain" description="ABC transmembrane type-1" evidence="6">
    <location>
        <begin position="10"/>
        <end position="243"/>
    </location>
</feature>
<accession>A0A2U3B552</accession>
<gene>
    <name evidence="7" type="ORF">DI392_18040</name>
</gene>
<dbReference type="Gene3D" id="1.20.1560.10">
    <property type="entry name" value="ABC transporter type 1, transmembrane domain"/>
    <property type="match status" value="1"/>
</dbReference>
<dbReference type="InterPro" id="IPR011527">
    <property type="entry name" value="ABC1_TM_dom"/>
</dbReference>
<protein>
    <submittedName>
        <fullName evidence="7">ABC transporter permease</fullName>
    </submittedName>
</protein>
<dbReference type="GO" id="GO:0005524">
    <property type="term" value="F:ATP binding"/>
    <property type="evidence" value="ECO:0007669"/>
    <property type="project" value="InterPro"/>
</dbReference>
<evidence type="ECO:0000256" key="3">
    <source>
        <dbReference type="ARBA" id="ARBA00022989"/>
    </source>
</evidence>
<name>A0A2U3B552_9VIBR</name>
<keyword evidence="3 5" id="KW-1133">Transmembrane helix</keyword>
<dbReference type="EMBL" id="QFWT01000013">
    <property type="protein sequence ID" value="PWI31931.1"/>
    <property type="molecule type" value="Genomic_DNA"/>
</dbReference>